<sequence>MIETLRNFMLTQDGKLLYLLAVLAILMGLDFISGTVAAIINKNIDFKSKVGIYGILRKIISLISMISLIPLAIIIPGDVGIMLVYTLYIGYLVMEFKSIIENLDKMGVNVGPFKIFLNNFEQFVNNKRNQ</sequence>
<evidence type="ECO:0000313" key="7">
    <source>
        <dbReference type="Proteomes" id="UP000199512"/>
    </source>
</evidence>
<keyword evidence="2 5" id="KW-0812">Transmembrane</keyword>
<keyword evidence="3 5" id="KW-1133">Transmembrane helix</keyword>
<dbReference type="STRING" id="215200.SAMN05216454_11911"/>
<dbReference type="GO" id="GO:0016020">
    <property type="term" value="C:membrane"/>
    <property type="evidence" value="ECO:0007669"/>
    <property type="project" value="UniProtKB-SubCell"/>
</dbReference>
<dbReference type="NCBIfam" id="TIGR01593">
    <property type="entry name" value="holin_tox_secr"/>
    <property type="match status" value="1"/>
</dbReference>
<protein>
    <submittedName>
        <fullName evidence="6">Holin, phi29 family</fullName>
    </submittedName>
</protein>
<feature type="transmembrane region" description="Helical" evidence="5">
    <location>
        <begin position="52"/>
        <end position="73"/>
    </location>
</feature>
<evidence type="ECO:0000256" key="5">
    <source>
        <dbReference type="SAM" id="Phobius"/>
    </source>
</evidence>
<evidence type="ECO:0000256" key="2">
    <source>
        <dbReference type="ARBA" id="ARBA00022692"/>
    </source>
</evidence>
<keyword evidence="7" id="KW-1185">Reference proteome</keyword>
<name>A0A1H8JZH6_9FIRM</name>
<proteinExistence type="predicted"/>
<dbReference type="AlphaFoldDB" id="A0A1H8JZH6"/>
<comment type="subcellular location">
    <subcellularLocation>
        <location evidence="1">Membrane</location>
        <topology evidence="1">Multi-pass membrane protein</topology>
    </subcellularLocation>
</comment>
<accession>A0A1H8JZH6</accession>
<reference evidence="6 7" key="1">
    <citation type="submission" date="2016-10" db="EMBL/GenBank/DDBJ databases">
        <authorList>
            <person name="de Groot N.N."/>
        </authorList>
    </citation>
    <scope>NUCLEOTIDE SEQUENCE [LARGE SCALE GENOMIC DNA]</scope>
    <source>
        <strain evidence="6 7">Calf135</strain>
    </source>
</reference>
<evidence type="ECO:0000313" key="6">
    <source>
        <dbReference type="EMBL" id="SEN85676.1"/>
    </source>
</evidence>
<gene>
    <name evidence="6" type="ORF">SAMN05216454_11911</name>
</gene>
<dbReference type="RefSeq" id="WP_091976025.1">
    <property type="nucleotide sequence ID" value="NZ_FODF01000019.1"/>
</dbReference>
<feature type="transmembrane region" description="Helical" evidence="5">
    <location>
        <begin position="79"/>
        <end position="96"/>
    </location>
</feature>
<dbReference type="EMBL" id="FODF01000019">
    <property type="protein sequence ID" value="SEN85676.1"/>
    <property type="molecule type" value="Genomic_DNA"/>
</dbReference>
<evidence type="ECO:0000256" key="1">
    <source>
        <dbReference type="ARBA" id="ARBA00004141"/>
    </source>
</evidence>
<dbReference type="Proteomes" id="UP000199512">
    <property type="component" value="Unassembled WGS sequence"/>
</dbReference>
<dbReference type="OrthoDB" id="88184at2"/>
<evidence type="ECO:0000256" key="3">
    <source>
        <dbReference type="ARBA" id="ARBA00022989"/>
    </source>
</evidence>
<evidence type="ECO:0000256" key="4">
    <source>
        <dbReference type="ARBA" id="ARBA00023136"/>
    </source>
</evidence>
<keyword evidence="4 5" id="KW-0472">Membrane</keyword>
<feature type="transmembrane region" description="Helical" evidence="5">
    <location>
        <begin position="16"/>
        <end position="40"/>
    </location>
</feature>
<dbReference type="InterPro" id="IPR006480">
    <property type="entry name" value="Phage_holin_4_1"/>
</dbReference>
<dbReference type="Pfam" id="PF05105">
    <property type="entry name" value="Phage_holin_4_1"/>
    <property type="match status" value="1"/>
</dbReference>
<organism evidence="6 7">
    <name type="scientific">Peptostreptococcus russellii</name>
    <dbReference type="NCBI Taxonomy" id="215200"/>
    <lineage>
        <taxon>Bacteria</taxon>
        <taxon>Bacillati</taxon>
        <taxon>Bacillota</taxon>
        <taxon>Clostridia</taxon>
        <taxon>Peptostreptococcales</taxon>
        <taxon>Peptostreptococcaceae</taxon>
        <taxon>Peptostreptococcus</taxon>
    </lineage>
</organism>